<gene>
    <name evidence="1" type="ORF">PAC_02345</name>
</gene>
<reference evidence="1 2" key="1">
    <citation type="submission" date="2016-03" db="EMBL/GenBank/DDBJ databases">
        <authorList>
            <person name="Ploux O."/>
        </authorList>
    </citation>
    <scope>NUCLEOTIDE SEQUENCE [LARGE SCALE GENOMIC DNA]</scope>
    <source>
        <strain evidence="1 2">UAMH 11012</strain>
    </source>
</reference>
<dbReference type="Proteomes" id="UP000184330">
    <property type="component" value="Unassembled WGS sequence"/>
</dbReference>
<dbReference type="OrthoDB" id="5041285at2759"/>
<name>A0A1L7WI72_9HELO</name>
<sequence>MLTSSSPLRPRYDTDNETSGVWITVPIAVKMIFIQNSADISDPAAEPREVRSLFNVLCIMKDRFSGGQFVSNMLDAVLSHIFLAGGKNSRHEVTGLLQDCAAIIAKGLAHGIVPNAKL</sequence>
<dbReference type="AlphaFoldDB" id="A0A1L7WI72"/>
<proteinExistence type="predicted"/>
<evidence type="ECO:0000313" key="1">
    <source>
        <dbReference type="EMBL" id="CZR52468.1"/>
    </source>
</evidence>
<keyword evidence="2" id="KW-1185">Reference proteome</keyword>
<accession>A0A1L7WI72</accession>
<dbReference type="EMBL" id="FJOG01000002">
    <property type="protein sequence ID" value="CZR52468.1"/>
    <property type="molecule type" value="Genomic_DNA"/>
</dbReference>
<protein>
    <submittedName>
        <fullName evidence="1">Uncharacterized protein</fullName>
    </submittedName>
</protein>
<organism evidence="1 2">
    <name type="scientific">Phialocephala subalpina</name>
    <dbReference type="NCBI Taxonomy" id="576137"/>
    <lineage>
        <taxon>Eukaryota</taxon>
        <taxon>Fungi</taxon>
        <taxon>Dikarya</taxon>
        <taxon>Ascomycota</taxon>
        <taxon>Pezizomycotina</taxon>
        <taxon>Leotiomycetes</taxon>
        <taxon>Helotiales</taxon>
        <taxon>Mollisiaceae</taxon>
        <taxon>Phialocephala</taxon>
        <taxon>Phialocephala fortinii species complex</taxon>
    </lineage>
</organism>
<evidence type="ECO:0000313" key="2">
    <source>
        <dbReference type="Proteomes" id="UP000184330"/>
    </source>
</evidence>